<feature type="domain" description="Endonuclease/exonuclease/phosphatase" evidence="1">
    <location>
        <begin position="4"/>
        <end position="216"/>
    </location>
</feature>
<evidence type="ECO:0000313" key="3">
    <source>
        <dbReference type="Proteomes" id="UP001237642"/>
    </source>
</evidence>
<comment type="caution">
    <text evidence="2">The sequence shown here is derived from an EMBL/GenBank/DDBJ whole genome shotgun (WGS) entry which is preliminary data.</text>
</comment>
<dbReference type="InterPro" id="IPR036691">
    <property type="entry name" value="Endo/exonu/phosph_ase_sf"/>
</dbReference>
<accession>A0AAD8I535</accession>
<sequence>MSIISWNCQGMGPPWKLQFLQDVIRQQRPAFVFLCETLSNKKKMEWVRTRIGFQGMIVVEAKGRSGGLSLLWKDQDQVPLLSVSDNHIDVCVSVDGVQAWRLKGFYGEPDRSKRRRTWELLKNLSRDSNLSWCTIGDMNNILSKTDKKGGDSYPQWLIEGFNETLVEAGLKDIDLYGHAFTWERGRSTDSWIEIRLDRAMATDTWRMLALSHGWHSSLAQLMVASTEKS</sequence>
<name>A0AAD8I535_9APIA</name>
<dbReference type="EMBL" id="JAUIZM010000006">
    <property type="protein sequence ID" value="KAK1379299.1"/>
    <property type="molecule type" value="Genomic_DNA"/>
</dbReference>
<keyword evidence="2" id="KW-0540">Nuclease</keyword>
<evidence type="ECO:0000313" key="2">
    <source>
        <dbReference type="EMBL" id="KAK1379299.1"/>
    </source>
</evidence>
<protein>
    <submittedName>
        <fullName evidence="2">Endonuclease/exonuclease/phosphatase family protein</fullName>
    </submittedName>
</protein>
<gene>
    <name evidence="2" type="ORF">POM88_026043</name>
</gene>
<dbReference type="Proteomes" id="UP001237642">
    <property type="component" value="Unassembled WGS sequence"/>
</dbReference>
<dbReference type="SUPFAM" id="SSF56219">
    <property type="entry name" value="DNase I-like"/>
    <property type="match status" value="1"/>
</dbReference>
<reference evidence="2" key="2">
    <citation type="submission" date="2023-05" db="EMBL/GenBank/DDBJ databases">
        <authorList>
            <person name="Schelkunov M.I."/>
        </authorList>
    </citation>
    <scope>NUCLEOTIDE SEQUENCE</scope>
    <source>
        <strain evidence="2">Hsosn_3</strain>
        <tissue evidence="2">Leaf</tissue>
    </source>
</reference>
<keyword evidence="3" id="KW-1185">Reference proteome</keyword>
<dbReference type="GO" id="GO:0004519">
    <property type="term" value="F:endonuclease activity"/>
    <property type="evidence" value="ECO:0007669"/>
    <property type="project" value="UniProtKB-KW"/>
</dbReference>
<reference evidence="2" key="1">
    <citation type="submission" date="2023-02" db="EMBL/GenBank/DDBJ databases">
        <title>Genome of toxic invasive species Heracleum sosnowskyi carries increased number of genes despite the absence of recent whole-genome duplications.</title>
        <authorList>
            <person name="Schelkunov M."/>
            <person name="Shtratnikova V."/>
            <person name="Makarenko M."/>
            <person name="Klepikova A."/>
            <person name="Omelchenko D."/>
            <person name="Novikova G."/>
            <person name="Obukhova E."/>
            <person name="Bogdanov V."/>
            <person name="Penin A."/>
            <person name="Logacheva M."/>
        </authorList>
    </citation>
    <scope>NUCLEOTIDE SEQUENCE</scope>
    <source>
        <strain evidence="2">Hsosn_3</strain>
        <tissue evidence="2">Leaf</tissue>
    </source>
</reference>
<dbReference type="PANTHER" id="PTHR35218:SF9">
    <property type="entry name" value="ENDONUCLEASE_EXONUCLEASE_PHOSPHATASE DOMAIN-CONTAINING PROTEIN"/>
    <property type="match status" value="1"/>
</dbReference>
<organism evidence="2 3">
    <name type="scientific">Heracleum sosnowskyi</name>
    <dbReference type="NCBI Taxonomy" id="360622"/>
    <lineage>
        <taxon>Eukaryota</taxon>
        <taxon>Viridiplantae</taxon>
        <taxon>Streptophyta</taxon>
        <taxon>Embryophyta</taxon>
        <taxon>Tracheophyta</taxon>
        <taxon>Spermatophyta</taxon>
        <taxon>Magnoliopsida</taxon>
        <taxon>eudicotyledons</taxon>
        <taxon>Gunneridae</taxon>
        <taxon>Pentapetalae</taxon>
        <taxon>asterids</taxon>
        <taxon>campanulids</taxon>
        <taxon>Apiales</taxon>
        <taxon>Apiaceae</taxon>
        <taxon>Apioideae</taxon>
        <taxon>apioid superclade</taxon>
        <taxon>Tordylieae</taxon>
        <taxon>Tordyliinae</taxon>
        <taxon>Heracleum</taxon>
    </lineage>
</organism>
<dbReference type="AlphaFoldDB" id="A0AAD8I535"/>
<dbReference type="Pfam" id="PF03372">
    <property type="entry name" value="Exo_endo_phos"/>
    <property type="match status" value="1"/>
</dbReference>
<evidence type="ECO:0000259" key="1">
    <source>
        <dbReference type="Pfam" id="PF03372"/>
    </source>
</evidence>
<dbReference type="Gene3D" id="3.60.10.10">
    <property type="entry name" value="Endonuclease/exonuclease/phosphatase"/>
    <property type="match status" value="1"/>
</dbReference>
<keyword evidence="2" id="KW-0378">Hydrolase</keyword>
<keyword evidence="2" id="KW-0255">Endonuclease</keyword>
<dbReference type="InterPro" id="IPR005135">
    <property type="entry name" value="Endo/exonuclease/phosphatase"/>
</dbReference>
<dbReference type="PANTHER" id="PTHR35218">
    <property type="entry name" value="RNASE H DOMAIN-CONTAINING PROTEIN"/>
    <property type="match status" value="1"/>
</dbReference>
<proteinExistence type="predicted"/>